<proteinExistence type="predicted"/>
<dbReference type="OrthoDB" id="7610447at2759"/>
<dbReference type="PaxDb" id="67767-A0A0J7NCY1"/>
<dbReference type="Proteomes" id="UP000036403">
    <property type="component" value="Unassembled WGS sequence"/>
</dbReference>
<protein>
    <submittedName>
        <fullName evidence="1">Uncharacterized protein</fullName>
    </submittedName>
</protein>
<reference evidence="1 2" key="1">
    <citation type="submission" date="2015-04" db="EMBL/GenBank/DDBJ databases">
        <title>Lasius niger genome sequencing.</title>
        <authorList>
            <person name="Konorov E.A."/>
            <person name="Nikitin M.A."/>
            <person name="Kirill M.V."/>
            <person name="Chang P."/>
        </authorList>
    </citation>
    <scope>NUCLEOTIDE SEQUENCE [LARGE SCALE GENOMIC DNA]</scope>
    <source>
        <tissue evidence="1">Whole</tissue>
    </source>
</reference>
<accession>A0A0J7NCY1</accession>
<gene>
    <name evidence="1" type="ORF">RF55_9816</name>
</gene>
<dbReference type="AlphaFoldDB" id="A0A0J7NCY1"/>
<evidence type="ECO:0000313" key="1">
    <source>
        <dbReference type="EMBL" id="KMQ90430.1"/>
    </source>
</evidence>
<keyword evidence="2" id="KW-1185">Reference proteome</keyword>
<evidence type="ECO:0000313" key="2">
    <source>
        <dbReference type="Proteomes" id="UP000036403"/>
    </source>
</evidence>
<sequence>MSFQLRRFCSTRFPGVGSAAGPEDALSLGLSLGVRGFGLGRGSFIFLVRPWSKIPSPGYLLQLPIAGVKLSHSIDLTLAGRISNDGSCKGTQYSDPYGTWDEVVVQAVVKISLKSSHAPVQLNSGKIILKSGTVCILSESFCLDSDDGYTYWKPIPTSSCNFHQYDVLYEGPATKITDDTINPSAPVIYSLTTQDVTFALTKTKKQPLCGYTLLRTEHPKLFILETKKGDTFANRGIIPVDNLDYIRVYEF</sequence>
<organism evidence="1 2">
    <name type="scientific">Lasius niger</name>
    <name type="common">Black garden ant</name>
    <dbReference type="NCBI Taxonomy" id="67767"/>
    <lineage>
        <taxon>Eukaryota</taxon>
        <taxon>Metazoa</taxon>
        <taxon>Ecdysozoa</taxon>
        <taxon>Arthropoda</taxon>
        <taxon>Hexapoda</taxon>
        <taxon>Insecta</taxon>
        <taxon>Pterygota</taxon>
        <taxon>Neoptera</taxon>
        <taxon>Endopterygota</taxon>
        <taxon>Hymenoptera</taxon>
        <taxon>Apocrita</taxon>
        <taxon>Aculeata</taxon>
        <taxon>Formicoidea</taxon>
        <taxon>Formicidae</taxon>
        <taxon>Formicinae</taxon>
        <taxon>Lasius</taxon>
        <taxon>Lasius</taxon>
    </lineage>
</organism>
<dbReference type="Pfam" id="PF24664">
    <property type="entry name" value="Monjiviricetes_fusion"/>
    <property type="match status" value="1"/>
</dbReference>
<dbReference type="EMBL" id="LBMM01006650">
    <property type="protein sequence ID" value="KMQ90430.1"/>
    <property type="molecule type" value="Genomic_DNA"/>
</dbReference>
<comment type="caution">
    <text evidence="1">The sequence shown here is derived from an EMBL/GenBank/DDBJ whole genome shotgun (WGS) entry which is preliminary data.</text>
</comment>
<name>A0A0J7NCY1_LASNI</name>